<dbReference type="AlphaFoldDB" id="A0A1G8KXV8"/>
<feature type="domain" description="TonB C-terminal" evidence="2">
    <location>
        <begin position="83"/>
        <end position="141"/>
    </location>
</feature>
<organism evidence="3 4">
    <name type="scientific">Chryseobacterium taeanense</name>
    <dbReference type="NCBI Taxonomy" id="311334"/>
    <lineage>
        <taxon>Bacteria</taxon>
        <taxon>Pseudomonadati</taxon>
        <taxon>Bacteroidota</taxon>
        <taxon>Flavobacteriia</taxon>
        <taxon>Flavobacteriales</taxon>
        <taxon>Weeksellaceae</taxon>
        <taxon>Chryseobacterium group</taxon>
        <taxon>Chryseobacterium</taxon>
    </lineage>
</organism>
<name>A0A1G8KXV8_9FLAO</name>
<evidence type="ECO:0000313" key="4">
    <source>
        <dbReference type="Proteomes" id="UP000198869"/>
    </source>
</evidence>
<dbReference type="Pfam" id="PF03544">
    <property type="entry name" value="TonB_C"/>
    <property type="match status" value="1"/>
</dbReference>
<accession>A0A1G8KXV8</accession>
<keyword evidence="4" id="KW-1185">Reference proteome</keyword>
<protein>
    <submittedName>
        <fullName evidence="3">TonB protein C-terminal</fullName>
    </submittedName>
</protein>
<evidence type="ECO:0000313" key="3">
    <source>
        <dbReference type="EMBL" id="SDI48355.1"/>
    </source>
</evidence>
<dbReference type="Proteomes" id="UP000198869">
    <property type="component" value="Unassembled WGS sequence"/>
</dbReference>
<sequence>MKISIVKILTFCCILLFSFGLAQEQSLQTTQLNELLIVEKNGRLRMDAEKPASFPLGSTEFTNKLSKNFRSRKVISTADIESCEIIFIIDKDGNMTDIKTLGTNQSFNDEAMRAISKITQKWIPAEMNGEKVRYKFRVPITIRFNKK</sequence>
<keyword evidence="1" id="KW-0732">Signal</keyword>
<gene>
    <name evidence="3" type="ORF">SAMN05421846_108114</name>
</gene>
<dbReference type="GO" id="GO:0055085">
    <property type="term" value="P:transmembrane transport"/>
    <property type="evidence" value="ECO:0007669"/>
    <property type="project" value="InterPro"/>
</dbReference>
<dbReference type="InterPro" id="IPR037682">
    <property type="entry name" value="TonB_C"/>
</dbReference>
<dbReference type="EMBL" id="FNDW01000008">
    <property type="protein sequence ID" value="SDI48355.1"/>
    <property type="molecule type" value="Genomic_DNA"/>
</dbReference>
<dbReference type="SUPFAM" id="SSF74653">
    <property type="entry name" value="TolA/TonB C-terminal domain"/>
    <property type="match status" value="1"/>
</dbReference>
<evidence type="ECO:0000259" key="2">
    <source>
        <dbReference type="Pfam" id="PF03544"/>
    </source>
</evidence>
<feature type="signal peptide" evidence="1">
    <location>
        <begin position="1"/>
        <end position="22"/>
    </location>
</feature>
<reference evidence="4" key="1">
    <citation type="submission" date="2016-10" db="EMBL/GenBank/DDBJ databases">
        <authorList>
            <person name="Varghese N."/>
            <person name="Submissions S."/>
        </authorList>
    </citation>
    <scope>NUCLEOTIDE SEQUENCE [LARGE SCALE GENOMIC DNA]</scope>
    <source>
        <strain evidence="4">DSM 17071</strain>
    </source>
</reference>
<proteinExistence type="predicted"/>
<feature type="chain" id="PRO_5011758653" evidence="1">
    <location>
        <begin position="23"/>
        <end position="147"/>
    </location>
</feature>
<dbReference type="Gene3D" id="3.30.1150.10">
    <property type="match status" value="1"/>
</dbReference>
<evidence type="ECO:0000256" key="1">
    <source>
        <dbReference type="SAM" id="SignalP"/>
    </source>
</evidence>
<dbReference type="STRING" id="311334.SAMN05421846_108114"/>